<keyword evidence="1" id="KW-0472">Membrane</keyword>
<keyword evidence="3" id="KW-1185">Reference proteome</keyword>
<evidence type="ECO:0000313" key="2">
    <source>
        <dbReference type="EMBL" id="MBB3119670.1"/>
    </source>
</evidence>
<gene>
    <name evidence="2" type="ORF">FHS03_002725</name>
</gene>
<reference evidence="2 3" key="1">
    <citation type="submission" date="2020-08" db="EMBL/GenBank/DDBJ databases">
        <title>Genomic Encyclopedia of Type Strains, Phase III (KMG-III): the genomes of soil and plant-associated and newly described type strains.</title>
        <authorList>
            <person name="Whitman W."/>
        </authorList>
    </citation>
    <scope>NUCLEOTIDE SEQUENCE [LARGE SCALE GENOMIC DNA]</scope>
    <source>
        <strain evidence="2 3">CECT 8897</strain>
    </source>
</reference>
<dbReference type="RefSeq" id="WP_183441495.1">
    <property type="nucleotide sequence ID" value="NZ_JACHXD010000007.1"/>
</dbReference>
<dbReference type="AlphaFoldDB" id="A0A7W5BC90"/>
<feature type="transmembrane region" description="Helical" evidence="1">
    <location>
        <begin position="55"/>
        <end position="78"/>
    </location>
</feature>
<sequence length="88" mass="9428">MNWLSIFTATLAACALYLASPHQTLLPGARAQARLLRCGALPLLALAVLAGDAAYGFWCGVFVALSGFMLALVALPYFDAYRRTRHVG</sequence>
<dbReference type="EMBL" id="JACHXD010000007">
    <property type="protein sequence ID" value="MBB3119670.1"/>
    <property type="molecule type" value="Genomic_DNA"/>
</dbReference>
<evidence type="ECO:0000256" key="1">
    <source>
        <dbReference type="SAM" id="Phobius"/>
    </source>
</evidence>
<dbReference type="Proteomes" id="UP000541535">
    <property type="component" value="Unassembled WGS sequence"/>
</dbReference>
<name>A0A7W5BC90_9BURK</name>
<comment type="caution">
    <text evidence="2">The sequence shown here is derived from an EMBL/GenBank/DDBJ whole genome shotgun (WGS) entry which is preliminary data.</text>
</comment>
<organism evidence="2 3">
    <name type="scientific">Pseudoduganella violacea</name>
    <dbReference type="NCBI Taxonomy" id="1715466"/>
    <lineage>
        <taxon>Bacteria</taxon>
        <taxon>Pseudomonadati</taxon>
        <taxon>Pseudomonadota</taxon>
        <taxon>Betaproteobacteria</taxon>
        <taxon>Burkholderiales</taxon>
        <taxon>Oxalobacteraceae</taxon>
        <taxon>Telluria group</taxon>
        <taxon>Pseudoduganella</taxon>
    </lineage>
</organism>
<accession>A0A7W5BC90</accession>
<keyword evidence="1" id="KW-0812">Transmembrane</keyword>
<evidence type="ECO:0000313" key="3">
    <source>
        <dbReference type="Proteomes" id="UP000541535"/>
    </source>
</evidence>
<protein>
    <recommendedName>
        <fullName evidence="4">DUF3325 family protein</fullName>
    </recommendedName>
</protein>
<proteinExistence type="predicted"/>
<keyword evidence="1" id="KW-1133">Transmembrane helix</keyword>
<evidence type="ECO:0008006" key="4">
    <source>
        <dbReference type="Google" id="ProtNLM"/>
    </source>
</evidence>